<gene>
    <name evidence="2" type="ORF">C9I57_17145</name>
</gene>
<reference evidence="2 3" key="1">
    <citation type="submission" date="2018-03" db="EMBL/GenBank/DDBJ databases">
        <title>Whole genome analyses suggest that Burkholderia sensu lato contains two further novel genera in the rhizoxinica-symbiotica group Mycetohabitans gen. nov., and Trinickia gen. nov.: implications for the evolution of diazotrophy and nodulation in the Burkholderiaceae.</title>
        <authorList>
            <person name="Estrada De Los Santos P."/>
            <person name="Palmer M."/>
            <person name="Chavez-Ramirez B."/>
            <person name="Steenkamp E.T."/>
            <person name="Hirsch A.M."/>
            <person name="Manyaka P."/>
            <person name="Maluk M."/>
            <person name="Lafos M."/>
            <person name="Crook M."/>
            <person name="Gross E."/>
            <person name="Simon M.F."/>
            <person name="Bueno Dos Reis Junior F."/>
            <person name="Poole P.S."/>
            <person name="Venter S.N."/>
            <person name="James E.K."/>
        </authorList>
    </citation>
    <scope>NUCLEOTIDE SEQUENCE [LARGE SCALE GENOMIC DNA]</scope>
    <source>
        <strain evidence="2 3">JPY-366</strain>
    </source>
</reference>
<proteinExistence type="predicted"/>
<comment type="caution">
    <text evidence="2">The sequence shown here is derived from an EMBL/GenBank/DDBJ whole genome shotgun (WGS) entry which is preliminary data.</text>
</comment>
<feature type="region of interest" description="Disordered" evidence="1">
    <location>
        <begin position="50"/>
        <end position="70"/>
    </location>
</feature>
<dbReference type="AlphaFoldDB" id="A0A2T3XSH2"/>
<accession>A0A2T3XSH2</accession>
<name>A0A2T3XSH2_9BURK</name>
<organism evidence="2 3">
    <name type="scientific">Trinickia symbiotica</name>
    <dbReference type="NCBI Taxonomy" id="863227"/>
    <lineage>
        <taxon>Bacteria</taxon>
        <taxon>Pseudomonadati</taxon>
        <taxon>Pseudomonadota</taxon>
        <taxon>Betaproteobacteria</taxon>
        <taxon>Burkholderiales</taxon>
        <taxon>Burkholderiaceae</taxon>
        <taxon>Trinickia</taxon>
    </lineage>
</organism>
<dbReference type="Proteomes" id="UP000240638">
    <property type="component" value="Unassembled WGS sequence"/>
</dbReference>
<protein>
    <submittedName>
        <fullName evidence="2">Uncharacterized protein</fullName>
    </submittedName>
</protein>
<evidence type="ECO:0000313" key="3">
    <source>
        <dbReference type="Proteomes" id="UP000240638"/>
    </source>
</evidence>
<evidence type="ECO:0000313" key="2">
    <source>
        <dbReference type="EMBL" id="PTB19427.1"/>
    </source>
</evidence>
<dbReference type="EMBL" id="PYUC01000008">
    <property type="protein sequence ID" value="PTB19427.1"/>
    <property type="molecule type" value="Genomic_DNA"/>
</dbReference>
<evidence type="ECO:0000256" key="1">
    <source>
        <dbReference type="SAM" id="MobiDB-lite"/>
    </source>
</evidence>
<sequence>MPGTFSAAKTFFLMERAFCPAHARQRMPVGRHCLDVGQRRTDVEEEFLGVAETADSEEGPPAPRRGAAWS</sequence>